<feature type="binding site" evidence="7">
    <location>
        <position position="189"/>
    </location>
    <ligand>
        <name>4-imidazolone-5-propanoate</name>
        <dbReference type="ChEBI" id="CHEBI:77893"/>
    </ligand>
</feature>
<evidence type="ECO:0000256" key="7">
    <source>
        <dbReference type="HAMAP-Rule" id="MF_00372"/>
    </source>
</evidence>
<comment type="catalytic activity">
    <reaction evidence="7">
        <text>4-imidazolone-5-propanoate + H2O = N-formimidoyl-L-glutamate</text>
        <dbReference type="Rhea" id="RHEA:23660"/>
        <dbReference type="ChEBI" id="CHEBI:15377"/>
        <dbReference type="ChEBI" id="CHEBI:58928"/>
        <dbReference type="ChEBI" id="CHEBI:77893"/>
        <dbReference type="EC" id="3.5.2.7"/>
    </reaction>
</comment>
<name>A0A1V4EX27_9BACL</name>
<evidence type="ECO:0000313" key="10">
    <source>
        <dbReference type="Proteomes" id="UP000190229"/>
    </source>
</evidence>
<dbReference type="InterPro" id="IPR005920">
    <property type="entry name" value="HutI"/>
</dbReference>
<dbReference type="HAMAP" id="MF_00372">
    <property type="entry name" value="HutI"/>
    <property type="match status" value="1"/>
</dbReference>
<dbReference type="GO" id="GO:0008270">
    <property type="term" value="F:zinc ion binding"/>
    <property type="evidence" value="ECO:0007669"/>
    <property type="project" value="UniProtKB-UniRule"/>
</dbReference>
<dbReference type="InterPro" id="IPR032466">
    <property type="entry name" value="Metal_Hydrolase"/>
</dbReference>
<feature type="binding site" evidence="7">
    <location>
        <position position="287"/>
    </location>
    <ligand>
        <name>Fe(3+)</name>
        <dbReference type="ChEBI" id="CHEBI:29034"/>
    </ligand>
</feature>
<dbReference type="EC" id="3.5.2.7" evidence="1 7"/>
<dbReference type="InterPro" id="IPR006680">
    <property type="entry name" value="Amidohydro-rel"/>
</dbReference>
<proteinExistence type="inferred from homology"/>
<evidence type="ECO:0000256" key="2">
    <source>
        <dbReference type="ARBA" id="ARBA00022723"/>
    </source>
</evidence>
<feature type="binding site" evidence="7">
    <location>
        <position position="117"/>
    </location>
    <ligand>
        <name>Fe(3+)</name>
        <dbReference type="ChEBI" id="CHEBI:29034"/>
    </ligand>
</feature>
<dbReference type="Gene3D" id="3.20.20.140">
    <property type="entry name" value="Metal-dependent hydrolases"/>
    <property type="match status" value="1"/>
</dbReference>
<comment type="function">
    <text evidence="7">Catalyzes the hydrolytic cleavage of the carbon-nitrogen bond in imidazolone-5-propanoate to yield N-formimidoyl-L-glutamate. It is the third step in the universal histidine degradation pathway.</text>
</comment>
<feature type="binding site" evidence="7">
    <location>
        <position position="364"/>
    </location>
    <ligand>
        <name>N-formimidoyl-L-glutamate</name>
        <dbReference type="ChEBI" id="CHEBI:58928"/>
    </ligand>
</feature>
<dbReference type="FunFam" id="3.20.20.140:FF:000007">
    <property type="entry name" value="Imidazolonepropionase"/>
    <property type="match status" value="1"/>
</dbReference>
<keyword evidence="5 7" id="KW-0862">Zinc</keyword>
<dbReference type="EMBL" id="MWPS01000005">
    <property type="protein sequence ID" value="OPG17198.1"/>
    <property type="molecule type" value="Genomic_DNA"/>
</dbReference>
<feature type="binding site" evidence="7">
    <location>
        <position position="290"/>
    </location>
    <ligand>
        <name>4-imidazolone-5-propanoate</name>
        <dbReference type="ChEBI" id="CHEBI:77893"/>
    </ligand>
</feature>
<sequence length="459" mass="48848">MRTLGTRRRSTWQRSVGCAFQCLGSETGGKNVAEGAVDLLVHNVGMLITMRGGPGPRSGASMAEIGAVAGGAVAIGDGLILAAGREEDVRDQIAGRAILQELDAQGRLVTPGLIDPHTHLVHGGSREHELALKLRGVTYLEILAQGGGILSTVEMTRAATEDELYVKAKKSLDTMLLYGATTVEAKSGYGLTLEDELKQLRVAKRLQETHAVDVVSTFMGAHAVPTEYKERADAYVSTVIDTMLPEIKRLGLAEFCDVFCEHGVFTVEQSRAILRAARAFGFGLKIHADEIESMGGAELAAELGCISAEHLLAATDEGLNAMARAGVVAVCLPATSFNLRVANHARARAMIEMGVPVALSTDYNPGSSPTESLQLVMTLACLHLRMTPEEVITALTINAAHAIGRADQIGSLEVGKQADLVLYHAPNLAYLPYHFGINHVDTVVKKGRIVVTDGKVVPF</sequence>
<dbReference type="Proteomes" id="UP000190229">
    <property type="component" value="Unassembled WGS sequence"/>
</dbReference>
<organism evidence="9 10">
    <name type="scientific">Ferroacidibacillus organovorans</name>
    <dbReference type="NCBI Taxonomy" id="1765683"/>
    <lineage>
        <taxon>Bacteria</taxon>
        <taxon>Bacillati</taxon>
        <taxon>Bacillota</taxon>
        <taxon>Bacilli</taxon>
        <taxon>Bacillales</taxon>
        <taxon>Alicyclobacillaceae</taxon>
        <taxon>Ferroacidibacillus</taxon>
    </lineage>
</organism>
<evidence type="ECO:0000256" key="1">
    <source>
        <dbReference type="ARBA" id="ARBA00012864"/>
    </source>
</evidence>
<feature type="binding site" evidence="7">
    <location>
        <position position="119"/>
    </location>
    <ligand>
        <name>Zn(2+)</name>
        <dbReference type="ChEBI" id="CHEBI:29105"/>
    </ligand>
</feature>
<accession>A0A1V4EX27</accession>
<dbReference type="UniPathway" id="UPA00379">
    <property type="reaction ID" value="UER00551"/>
</dbReference>
<evidence type="ECO:0000256" key="4">
    <source>
        <dbReference type="ARBA" id="ARBA00022808"/>
    </source>
</evidence>
<feature type="binding site" evidence="7">
    <location>
        <position position="366"/>
    </location>
    <ligand>
        <name>N-formimidoyl-L-glutamate</name>
        <dbReference type="ChEBI" id="CHEBI:58928"/>
    </ligand>
</feature>
<reference evidence="9 10" key="1">
    <citation type="submission" date="2017-02" db="EMBL/GenBank/DDBJ databases">
        <title>Draft genome of Acidibacillus ferrooxidans Huett2.</title>
        <authorList>
            <person name="Schopf S."/>
        </authorList>
    </citation>
    <scope>NUCLEOTIDE SEQUENCE [LARGE SCALE GENOMIC DNA]</scope>
    <source>
        <strain evidence="9 10">Huett2</strain>
    </source>
</reference>
<feature type="binding site" evidence="7">
    <location>
        <position position="362"/>
    </location>
    <ligand>
        <name>Zn(2+)</name>
        <dbReference type="ChEBI" id="CHEBI:29105"/>
    </ligand>
</feature>
<feature type="binding site" evidence="7">
    <location>
        <position position="117"/>
    </location>
    <ligand>
        <name>Zn(2+)</name>
        <dbReference type="ChEBI" id="CHEBI:29105"/>
    </ligand>
</feature>
<comment type="similarity">
    <text evidence="7">Belongs to the metallo-dependent hydrolases superfamily. HutI family.</text>
</comment>
<evidence type="ECO:0000259" key="8">
    <source>
        <dbReference type="Pfam" id="PF01979"/>
    </source>
</evidence>
<feature type="binding site" evidence="7">
    <location>
        <position position="287"/>
    </location>
    <ligand>
        <name>Zn(2+)</name>
        <dbReference type="ChEBI" id="CHEBI:29105"/>
    </ligand>
</feature>
<keyword evidence="2 7" id="KW-0479">Metal-binding</keyword>
<feature type="binding site" evidence="7">
    <location>
        <position position="362"/>
    </location>
    <ligand>
        <name>Fe(3+)</name>
        <dbReference type="ChEBI" id="CHEBI:29034"/>
    </ligand>
</feature>
<protein>
    <recommendedName>
        <fullName evidence="1 7">Imidazolonepropionase</fullName>
        <ecNumber evidence="1 7">3.5.2.7</ecNumber>
    </recommendedName>
    <alternativeName>
        <fullName evidence="7">Imidazolone-5-propionate hydrolase</fullName>
    </alternativeName>
</protein>
<dbReference type="AlphaFoldDB" id="A0A1V4EX27"/>
<evidence type="ECO:0000256" key="5">
    <source>
        <dbReference type="ARBA" id="ARBA00022833"/>
    </source>
</evidence>
<feature type="binding site" evidence="7">
    <location>
        <position position="222"/>
    </location>
    <ligand>
        <name>4-imidazolone-5-propanoate</name>
        <dbReference type="ChEBI" id="CHEBI:77893"/>
    </ligand>
</feature>
<feature type="binding site" evidence="7">
    <location>
        <position position="126"/>
    </location>
    <ligand>
        <name>4-imidazolone-5-propanoate</name>
        <dbReference type="ChEBI" id="CHEBI:77893"/>
    </ligand>
</feature>
<comment type="cofactor">
    <cofactor evidence="7">
        <name>Zn(2+)</name>
        <dbReference type="ChEBI" id="CHEBI:29105"/>
    </cofactor>
    <cofactor evidence="7">
        <name>Fe(3+)</name>
        <dbReference type="ChEBI" id="CHEBI:29034"/>
    </cofactor>
    <text evidence="7">Binds 1 zinc or iron ion per subunit.</text>
</comment>
<dbReference type="Gene3D" id="2.30.40.10">
    <property type="entry name" value="Urease, subunit C, domain 1"/>
    <property type="match status" value="1"/>
</dbReference>
<keyword evidence="4 7" id="KW-0369">Histidine metabolism</keyword>
<comment type="caution">
    <text evidence="9">The sequence shown here is derived from an EMBL/GenBank/DDBJ whole genome shotgun (WGS) entry which is preliminary data.</text>
</comment>
<feature type="binding site" evidence="7">
    <location>
        <position position="119"/>
    </location>
    <ligand>
        <name>Fe(3+)</name>
        <dbReference type="ChEBI" id="CHEBI:29034"/>
    </ligand>
</feature>
<dbReference type="GO" id="GO:0005506">
    <property type="term" value="F:iron ion binding"/>
    <property type="evidence" value="ECO:0007669"/>
    <property type="project" value="UniProtKB-UniRule"/>
</dbReference>
<gene>
    <name evidence="7" type="primary">hutI</name>
    <name evidence="9" type="ORF">B2M26_02360</name>
</gene>
<keyword evidence="6 7" id="KW-0408">Iron</keyword>
<dbReference type="GO" id="GO:0019556">
    <property type="term" value="P:L-histidine catabolic process to glutamate and formamide"/>
    <property type="evidence" value="ECO:0007669"/>
    <property type="project" value="UniProtKB-UniRule"/>
</dbReference>
<dbReference type="InterPro" id="IPR011059">
    <property type="entry name" value="Metal-dep_hydrolase_composite"/>
</dbReference>
<dbReference type="NCBIfam" id="TIGR01224">
    <property type="entry name" value="hutI"/>
    <property type="match status" value="1"/>
</dbReference>
<dbReference type="PANTHER" id="PTHR42752:SF1">
    <property type="entry name" value="IMIDAZOLONEPROPIONASE-RELATED"/>
    <property type="match status" value="1"/>
</dbReference>
<dbReference type="GO" id="GO:0019557">
    <property type="term" value="P:L-histidine catabolic process to glutamate and formate"/>
    <property type="evidence" value="ECO:0007669"/>
    <property type="project" value="UniProtKB-UniPathway"/>
</dbReference>
<feature type="binding site" evidence="7">
    <location>
        <position position="367"/>
    </location>
    <ligand>
        <name>4-imidazolone-5-propanoate</name>
        <dbReference type="ChEBI" id="CHEBI:77893"/>
    </ligand>
</feature>
<keyword evidence="3 7" id="KW-0378">Hydrolase</keyword>
<feature type="domain" description="Amidohydrolase-related" evidence="8">
    <location>
        <begin position="108"/>
        <end position="450"/>
    </location>
</feature>
<dbReference type="SUPFAM" id="SSF51556">
    <property type="entry name" value="Metallo-dependent hydrolases"/>
    <property type="match status" value="1"/>
</dbReference>
<dbReference type="SUPFAM" id="SSF51338">
    <property type="entry name" value="Composite domain of metallo-dependent hydrolases"/>
    <property type="match status" value="1"/>
</dbReference>
<evidence type="ECO:0000256" key="6">
    <source>
        <dbReference type="ARBA" id="ARBA00023004"/>
    </source>
</evidence>
<dbReference type="GO" id="GO:0050480">
    <property type="term" value="F:imidazolonepropionase activity"/>
    <property type="evidence" value="ECO:0007669"/>
    <property type="project" value="UniProtKB-UniRule"/>
</dbReference>
<dbReference type="Pfam" id="PF01979">
    <property type="entry name" value="Amidohydro_1"/>
    <property type="match status" value="1"/>
</dbReference>
<evidence type="ECO:0000313" key="9">
    <source>
        <dbReference type="EMBL" id="OPG17198.1"/>
    </source>
</evidence>
<dbReference type="GO" id="GO:0005737">
    <property type="term" value="C:cytoplasm"/>
    <property type="evidence" value="ECO:0007669"/>
    <property type="project" value="UniProtKB-SubCell"/>
</dbReference>
<dbReference type="PANTHER" id="PTHR42752">
    <property type="entry name" value="IMIDAZOLONEPROPIONASE"/>
    <property type="match status" value="1"/>
</dbReference>
<comment type="pathway">
    <text evidence="7">Amino-acid degradation; L-histidine degradation into L-glutamate; N-formimidoyl-L-glutamate from L-histidine: step 3/3.</text>
</comment>
<feature type="binding site" evidence="7">
    <location>
        <position position="189"/>
    </location>
    <ligand>
        <name>N-formimidoyl-L-glutamate</name>
        <dbReference type="ChEBI" id="CHEBI:58928"/>
    </ligand>
</feature>
<dbReference type="CDD" id="cd01296">
    <property type="entry name" value="Imidazolone-5PH"/>
    <property type="match status" value="1"/>
</dbReference>
<keyword evidence="10" id="KW-1185">Reference proteome</keyword>
<comment type="subcellular location">
    <subcellularLocation>
        <location evidence="7">Cytoplasm</location>
    </subcellularLocation>
</comment>
<evidence type="ECO:0000256" key="3">
    <source>
        <dbReference type="ARBA" id="ARBA00022801"/>
    </source>
</evidence>
<keyword evidence="7" id="KW-0963">Cytoplasm</keyword>